<evidence type="ECO:0000313" key="3">
    <source>
        <dbReference type="Proteomes" id="UP000237105"/>
    </source>
</evidence>
<feature type="chain" id="PRO_5015149508" evidence="1">
    <location>
        <begin position="19"/>
        <end position="51"/>
    </location>
</feature>
<sequence>MAILINLFNNMMLNILILMKVIKDFVVVSNKWVVSMAVAEINIGITPTNLN</sequence>
<keyword evidence="3" id="KW-1185">Reference proteome</keyword>
<feature type="non-terminal residue" evidence="2">
    <location>
        <position position="51"/>
    </location>
</feature>
<comment type="caution">
    <text evidence="2">The sequence shown here is derived from an EMBL/GenBank/DDBJ whole genome shotgun (WGS) entry which is preliminary data.</text>
</comment>
<dbReference type="Proteomes" id="UP000237105">
    <property type="component" value="Unassembled WGS sequence"/>
</dbReference>
<dbReference type="EMBL" id="JXTB01000082">
    <property type="protein sequence ID" value="PON66138.1"/>
    <property type="molecule type" value="Genomic_DNA"/>
</dbReference>
<name>A0A2P5CYL7_PARAD</name>
<evidence type="ECO:0000313" key="2">
    <source>
        <dbReference type="EMBL" id="PON66138.1"/>
    </source>
</evidence>
<organism evidence="2 3">
    <name type="scientific">Parasponia andersonii</name>
    <name type="common">Sponia andersonii</name>
    <dbReference type="NCBI Taxonomy" id="3476"/>
    <lineage>
        <taxon>Eukaryota</taxon>
        <taxon>Viridiplantae</taxon>
        <taxon>Streptophyta</taxon>
        <taxon>Embryophyta</taxon>
        <taxon>Tracheophyta</taxon>
        <taxon>Spermatophyta</taxon>
        <taxon>Magnoliopsida</taxon>
        <taxon>eudicotyledons</taxon>
        <taxon>Gunneridae</taxon>
        <taxon>Pentapetalae</taxon>
        <taxon>rosids</taxon>
        <taxon>fabids</taxon>
        <taxon>Rosales</taxon>
        <taxon>Cannabaceae</taxon>
        <taxon>Parasponia</taxon>
    </lineage>
</organism>
<accession>A0A2P5CYL7</accession>
<dbReference type="OrthoDB" id="10529672at2759"/>
<keyword evidence="1" id="KW-0732">Signal</keyword>
<gene>
    <name evidence="2" type="ORF">PanWU01x14_111890</name>
</gene>
<feature type="signal peptide" evidence="1">
    <location>
        <begin position="1"/>
        <end position="18"/>
    </location>
</feature>
<proteinExistence type="predicted"/>
<protein>
    <submittedName>
        <fullName evidence="2">Uncharacterized protein</fullName>
    </submittedName>
</protein>
<dbReference type="AlphaFoldDB" id="A0A2P5CYL7"/>
<reference evidence="3" key="1">
    <citation type="submission" date="2016-06" db="EMBL/GenBank/DDBJ databases">
        <title>Parallel loss of symbiosis genes in relatives of nitrogen-fixing non-legume Parasponia.</title>
        <authorList>
            <person name="Van Velzen R."/>
            <person name="Holmer R."/>
            <person name="Bu F."/>
            <person name="Rutten L."/>
            <person name="Van Zeijl A."/>
            <person name="Liu W."/>
            <person name="Santuari L."/>
            <person name="Cao Q."/>
            <person name="Sharma T."/>
            <person name="Shen D."/>
            <person name="Roswanjaya Y."/>
            <person name="Wardhani T."/>
            <person name="Kalhor M.S."/>
            <person name="Jansen J."/>
            <person name="Van den Hoogen J."/>
            <person name="Gungor B."/>
            <person name="Hartog M."/>
            <person name="Hontelez J."/>
            <person name="Verver J."/>
            <person name="Yang W.-C."/>
            <person name="Schijlen E."/>
            <person name="Repin R."/>
            <person name="Schilthuizen M."/>
            <person name="Schranz E."/>
            <person name="Heidstra R."/>
            <person name="Miyata K."/>
            <person name="Fedorova E."/>
            <person name="Kohlen W."/>
            <person name="Bisseling T."/>
            <person name="Smit S."/>
            <person name="Geurts R."/>
        </authorList>
    </citation>
    <scope>NUCLEOTIDE SEQUENCE [LARGE SCALE GENOMIC DNA]</scope>
    <source>
        <strain evidence="3">cv. WU1-14</strain>
    </source>
</reference>
<evidence type="ECO:0000256" key="1">
    <source>
        <dbReference type="SAM" id="SignalP"/>
    </source>
</evidence>